<evidence type="ECO:0000259" key="4">
    <source>
        <dbReference type="Pfam" id="PF02342"/>
    </source>
</evidence>
<evidence type="ECO:0000313" key="6">
    <source>
        <dbReference type="Proteomes" id="UP000030526"/>
    </source>
</evidence>
<dbReference type="Pfam" id="PF02342">
    <property type="entry name" value="TerD"/>
    <property type="match status" value="1"/>
</dbReference>
<dbReference type="AlphaFoldDB" id="A0A0A2X9B2"/>
<dbReference type="InterPro" id="IPR003325">
    <property type="entry name" value="TerD"/>
</dbReference>
<evidence type="ECO:0000313" key="5">
    <source>
        <dbReference type="EMBL" id="KGQ29026.1"/>
    </source>
</evidence>
<dbReference type="OMA" id="DQNFVFF"/>
<dbReference type="PATRIC" id="fig|1005058.3.peg.806"/>
<evidence type="ECO:0000256" key="3">
    <source>
        <dbReference type="ARBA" id="ARBA00055880"/>
    </source>
</evidence>
<dbReference type="Proteomes" id="UP000030526">
    <property type="component" value="Unassembled WGS sequence"/>
</dbReference>
<dbReference type="PANTHER" id="PTHR32097">
    <property type="entry name" value="CAMP-BINDING PROTEIN 1-RELATED"/>
    <property type="match status" value="1"/>
</dbReference>
<dbReference type="CDD" id="cd06974">
    <property type="entry name" value="TerD_like"/>
    <property type="match status" value="1"/>
</dbReference>
<dbReference type="FunFam" id="2.60.60.30:FF:000001">
    <property type="entry name" value="Tellurium resistance protein TerD"/>
    <property type="match status" value="1"/>
</dbReference>
<evidence type="ECO:0000256" key="2">
    <source>
        <dbReference type="ARBA" id="ARBA00022686"/>
    </source>
</evidence>
<comment type="similarity">
    <text evidence="1">Belongs to the CAPAB/TerDEXZ family.</text>
</comment>
<comment type="caution">
    <text evidence="5">The sequence shown here is derived from an EMBL/GenBank/DDBJ whole genome shotgun (WGS) entry which is preliminary data.</text>
</comment>
<name>A0A0A2X9B2_9PAST</name>
<feature type="domain" description="TerD" evidence="4">
    <location>
        <begin position="1"/>
        <end position="187"/>
    </location>
</feature>
<sequence length="192" mass="21212">MAISLTKGQNVSLSKTDPSLKNVLVGLGWDARSTDGQNFDLDASIFMTKENGKVPSDSYFIFYNQVHSPCGGVEHTGDNLTGDGDGDDESIIVKLDQIQNDIKSLFIAVTIHEAEARRQNFGQVSNAFVRLVNHDTDEEIVRFDLSEDYSTETAMIFGEIYRHNGEWKFRAVGQGYSGGLYALCQQYGVNVG</sequence>
<dbReference type="EMBL" id="JPXS01000078">
    <property type="protein sequence ID" value="KGQ29026.1"/>
    <property type="molecule type" value="Genomic_DNA"/>
</dbReference>
<dbReference type="RefSeq" id="WP_013745635.1">
    <property type="nucleotide sequence ID" value="NZ_JPXS01000078.1"/>
</dbReference>
<keyword evidence="2" id="KW-0778">Tellurium resistance</keyword>
<dbReference type="InterPro" id="IPR051324">
    <property type="entry name" value="Stress/Tellurium_Resist"/>
</dbReference>
<comment type="function">
    <text evidence="3">Not known; seems to contribute to the tellurium resistance (Ter) mechanism. Also involved in phage inhibition (Phi) and colicin resistance (PacB).</text>
</comment>
<reference evidence="5 6" key="1">
    <citation type="submission" date="2014-08" db="EMBL/GenBank/DDBJ databases">
        <title>Chaperone-usher fimbriae in a diverse selection of Gallibacterium genomes.</title>
        <authorList>
            <person name="Kudirkiene E."/>
            <person name="Bager R.J."/>
            <person name="Johnson T.J."/>
            <person name="Bojesen A.M."/>
        </authorList>
    </citation>
    <scope>NUCLEOTIDE SEQUENCE [LARGE SCALE GENOMIC DNA]</scope>
    <source>
        <strain evidence="5 6">20558/3kl.</strain>
    </source>
</reference>
<gene>
    <name evidence="5" type="ORF">JP32_11780</name>
</gene>
<dbReference type="PANTHER" id="PTHR32097:SF4">
    <property type="entry name" value="GENERAL STRESS PROTEIN 16U"/>
    <property type="match status" value="1"/>
</dbReference>
<evidence type="ECO:0000256" key="1">
    <source>
        <dbReference type="ARBA" id="ARBA00008775"/>
    </source>
</evidence>
<dbReference type="Gene3D" id="2.60.60.30">
    <property type="entry name" value="sav2460 like domains"/>
    <property type="match status" value="1"/>
</dbReference>
<proteinExistence type="inferred from homology"/>
<protein>
    <submittedName>
        <fullName evidence="5">Chemical-damaging agent resistance protein C</fullName>
    </submittedName>
</protein>
<accession>A0A0A2X9B2</accession>
<organism evidence="5 6">
    <name type="scientific">Gallibacterium anatis</name>
    <dbReference type="NCBI Taxonomy" id="750"/>
    <lineage>
        <taxon>Bacteria</taxon>
        <taxon>Pseudomonadati</taxon>
        <taxon>Pseudomonadota</taxon>
        <taxon>Gammaproteobacteria</taxon>
        <taxon>Pasteurellales</taxon>
        <taxon>Pasteurellaceae</taxon>
        <taxon>Gallibacterium</taxon>
    </lineage>
</organism>
<dbReference type="GO" id="GO:0046690">
    <property type="term" value="P:response to tellurium ion"/>
    <property type="evidence" value="ECO:0007669"/>
    <property type="project" value="UniProtKB-KW"/>
</dbReference>